<dbReference type="Gene3D" id="1.10.510.10">
    <property type="entry name" value="Transferase(Phosphotransferase) domain 1"/>
    <property type="match status" value="1"/>
</dbReference>
<evidence type="ECO:0000313" key="2">
    <source>
        <dbReference type="EMBL" id="KAG6529415.1"/>
    </source>
</evidence>
<sequence>MDKNRPSGEQNLVAWAKMYLGDRRRLYQIIDPRLEFNYSIKGVQKVAKIAYCCLSRDSKVRPSMEEIVKNLIPLQDLKDMASLYFHSRTSRASSNPPSELELHKLRKTHLKLISLRFHDGGLAKNLGVKGIARGGGGRWQQEVLDPEDLDALGALESRRRNRCHRGKGGKSVQNRSAEQRPGLQSSLDRAVRSGKIPTGQADRGLQVAVFLKQIRPHLRLCFEAYLGGLFPRIQRVSVAEALEGTVEEAKAVAEENEAAIALAPGPAAVMDWDTVRALEEETLEGMGKVATVEAVAVGEKWELVAAVEVVAAEEREAVMGQEDPDPGKGMDPAMALA</sequence>
<dbReference type="AlphaFoldDB" id="A0A8J5LQ71"/>
<proteinExistence type="predicted"/>
<keyword evidence="3" id="KW-1185">Reference proteome</keyword>
<gene>
    <name evidence="2" type="ORF">ZIOFF_011613</name>
</gene>
<dbReference type="PANTHER" id="PTHR45621">
    <property type="entry name" value="OS01G0588500 PROTEIN-RELATED"/>
    <property type="match status" value="1"/>
</dbReference>
<dbReference type="InterPro" id="IPR050823">
    <property type="entry name" value="Plant_Ser_Thr_Prot_Kinase"/>
</dbReference>
<name>A0A8J5LQ71_ZINOF</name>
<evidence type="ECO:0000313" key="3">
    <source>
        <dbReference type="Proteomes" id="UP000734854"/>
    </source>
</evidence>
<reference evidence="2 3" key="1">
    <citation type="submission" date="2020-08" db="EMBL/GenBank/DDBJ databases">
        <title>Plant Genome Project.</title>
        <authorList>
            <person name="Zhang R.-G."/>
        </authorList>
    </citation>
    <scope>NUCLEOTIDE SEQUENCE [LARGE SCALE GENOMIC DNA]</scope>
    <source>
        <tissue evidence="2">Rhizome</tissue>
    </source>
</reference>
<evidence type="ECO:0000256" key="1">
    <source>
        <dbReference type="SAM" id="MobiDB-lite"/>
    </source>
</evidence>
<dbReference type="EMBL" id="JACMSC010000003">
    <property type="protein sequence ID" value="KAG6529415.1"/>
    <property type="molecule type" value="Genomic_DNA"/>
</dbReference>
<feature type="region of interest" description="Disordered" evidence="1">
    <location>
        <begin position="160"/>
        <end position="190"/>
    </location>
</feature>
<feature type="region of interest" description="Disordered" evidence="1">
    <location>
        <begin position="317"/>
        <end position="337"/>
    </location>
</feature>
<dbReference type="Proteomes" id="UP000734854">
    <property type="component" value="Unassembled WGS sequence"/>
</dbReference>
<organism evidence="2 3">
    <name type="scientific">Zingiber officinale</name>
    <name type="common">Ginger</name>
    <name type="synonym">Amomum zingiber</name>
    <dbReference type="NCBI Taxonomy" id="94328"/>
    <lineage>
        <taxon>Eukaryota</taxon>
        <taxon>Viridiplantae</taxon>
        <taxon>Streptophyta</taxon>
        <taxon>Embryophyta</taxon>
        <taxon>Tracheophyta</taxon>
        <taxon>Spermatophyta</taxon>
        <taxon>Magnoliopsida</taxon>
        <taxon>Liliopsida</taxon>
        <taxon>Zingiberales</taxon>
        <taxon>Zingiberaceae</taxon>
        <taxon>Zingiber</taxon>
    </lineage>
</organism>
<comment type="caution">
    <text evidence="2">The sequence shown here is derived from an EMBL/GenBank/DDBJ whole genome shotgun (WGS) entry which is preliminary data.</text>
</comment>
<feature type="compositionally biased region" description="Polar residues" evidence="1">
    <location>
        <begin position="171"/>
        <end position="187"/>
    </location>
</feature>
<accession>A0A8J5LQ71</accession>
<protein>
    <submittedName>
        <fullName evidence="2">Uncharacterized protein</fullName>
    </submittedName>
</protein>